<keyword evidence="1" id="KW-0812">Transmembrane</keyword>
<reference evidence="2 3" key="1">
    <citation type="submission" date="2019-05" db="EMBL/GenBank/DDBJ databases">
        <title>Another draft genome of Portunus trituberculatus and its Hox gene families provides insights of decapod evolution.</title>
        <authorList>
            <person name="Jeong J.-H."/>
            <person name="Song I."/>
            <person name="Kim S."/>
            <person name="Choi T."/>
            <person name="Kim D."/>
            <person name="Ryu S."/>
            <person name="Kim W."/>
        </authorList>
    </citation>
    <scope>NUCLEOTIDE SEQUENCE [LARGE SCALE GENOMIC DNA]</scope>
    <source>
        <tissue evidence="2">Muscle</tissue>
    </source>
</reference>
<dbReference type="AlphaFoldDB" id="A0A5B7CLT8"/>
<sequence length="47" mass="5703">MQKSASEVRWQQIQFFEPPTPSSILIYIHLIMISLSCRQNWRPRKEK</sequence>
<comment type="caution">
    <text evidence="2">The sequence shown here is derived from an EMBL/GenBank/DDBJ whole genome shotgun (WGS) entry which is preliminary data.</text>
</comment>
<name>A0A5B7CLT8_PORTR</name>
<feature type="transmembrane region" description="Helical" evidence="1">
    <location>
        <begin position="20"/>
        <end position="37"/>
    </location>
</feature>
<evidence type="ECO:0000313" key="2">
    <source>
        <dbReference type="EMBL" id="MPC10390.1"/>
    </source>
</evidence>
<dbReference type="Proteomes" id="UP000324222">
    <property type="component" value="Unassembled WGS sequence"/>
</dbReference>
<keyword evidence="1" id="KW-0472">Membrane</keyword>
<protein>
    <submittedName>
        <fullName evidence="2">Uncharacterized protein</fullName>
    </submittedName>
</protein>
<evidence type="ECO:0000313" key="3">
    <source>
        <dbReference type="Proteomes" id="UP000324222"/>
    </source>
</evidence>
<gene>
    <name evidence="2" type="ORF">E2C01_003024</name>
</gene>
<evidence type="ECO:0000256" key="1">
    <source>
        <dbReference type="SAM" id="Phobius"/>
    </source>
</evidence>
<accession>A0A5B7CLT8</accession>
<keyword evidence="3" id="KW-1185">Reference proteome</keyword>
<keyword evidence="1" id="KW-1133">Transmembrane helix</keyword>
<proteinExistence type="predicted"/>
<organism evidence="2 3">
    <name type="scientific">Portunus trituberculatus</name>
    <name type="common">Swimming crab</name>
    <name type="synonym">Neptunus trituberculatus</name>
    <dbReference type="NCBI Taxonomy" id="210409"/>
    <lineage>
        <taxon>Eukaryota</taxon>
        <taxon>Metazoa</taxon>
        <taxon>Ecdysozoa</taxon>
        <taxon>Arthropoda</taxon>
        <taxon>Crustacea</taxon>
        <taxon>Multicrustacea</taxon>
        <taxon>Malacostraca</taxon>
        <taxon>Eumalacostraca</taxon>
        <taxon>Eucarida</taxon>
        <taxon>Decapoda</taxon>
        <taxon>Pleocyemata</taxon>
        <taxon>Brachyura</taxon>
        <taxon>Eubrachyura</taxon>
        <taxon>Portunoidea</taxon>
        <taxon>Portunidae</taxon>
        <taxon>Portuninae</taxon>
        <taxon>Portunus</taxon>
    </lineage>
</organism>
<dbReference type="EMBL" id="VSRR010000115">
    <property type="protein sequence ID" value="MPC10390.1"/>
    <property type="molecule type" value="Genomic_DNA"/>
</dbReference>